<reference evidence="2 3" key="1">
    <citation type="submission" date="2017-06" db="EMBL/GenBank/DDBJ databases">
        <title>Draft Genome Sequence of Natranaerobius trueperi halophilic, alkalithermophilic bacteria from soda lakes.</title>
        <authorList>
            <person name="Zhao B."/>
        </authorList>
    </citation>
    <scope>NUCLEOTIDE SEQUENCE [LARGE SCALE GENOMIC DNA]</scope>
    <source>
        <strain evidence="2 3">DSM 18760</strain>
    </source>
</reference>
<dbReference type="EMBL" id="NIQC01000008">
    <property type="protein sequence ID" value="OWZ84120.1"/>
    <property type="molecule type" value="Genomic_DNA"/>
</dbReference>
<protein>
    <recommendedName>
        <fullName evidence="4">DUF3100 domain-containing protein</fullName>
    </recommendedName>
</protein>
<dbReference type="OrthoDB" id="5451070at2"/>
<dbReference type="RefSeq" id="WP_089023253.1">
    <property type="nucleotide sequence ID" value="NZ_NIQC01000008.1"/>
</dbReference>
<feature type="transmembrane region" description="Helical" evidence="1">
    <location>
        <begin position="32"/>
        <end position="52"/>
    </location>
</feature>
<proteinExistence type="predicted"/>
<comment type="caution">
    <text evidence="2">The sequence shown here is derived from an EMBL/GenBank/DDBJ whole genome shotgun (WGS) entry which is preliminary data.</text>
</comment>
<dbReference type="InterPro" id="IPR021450">
    <property type="entry name" value="DUF3100"/>
</dbReference>
<evidence type="ECO:0000313" key="2">
    <source>
        <dbReference type="EMBL" id="OWZ84120.1"/>
    </source>
</evidence>
<evidence type="ECO:0000313" key="3">
    <source>
        <dbReference type="Proteomes" id="UP000214588"/>
    </source>
</evidence>
<evidence type="ECO:0008006" key="4">
    <source>
        <dbReference type="Google" id="ProtNLM"/>
    </source>
</evidence>
<feature type="transmembrane region" description="Helical" evidence="1">
    <location>
        <begin position="101"/>
        <end position="119"/>
    </location>
</feature>
<feature type="transmembrane region" description="Helical" evidence="1">
    <location>
        <begin position="216"/>
        <end position="240"/>
    </location>
</feature>
<sequence length="269" mass="28380">MFNWKLHGIVLVLTIVAELIGLYSFSLGPGTVLLLPMLYALVIGIFMGPRFLKIANKKDMNDASPLITLSVLILMARLGANVGPDIPLILEAGMPLLLQELGNLGTLAIGMPVAVLLGFKREAIGATFSQAREASLAIIGDNYGLDGAEGRGVLGIYIFGTVVGAIWNGLMGGLVSSLGIFHPYALGMASGIGSASMMSAASGSVAAAIPERADEILSFAATSNILTSATGIYVMIFISIPLAERYYKVLTKWKGNREKFDSDSHQTKT</sequence>
<dbReference type="AlphaFoldDB" id="A0A226C176"/>
<feature type="transmembrane region" description="Helical" evidence="1">
    <location>
        <begin position="7"/>
        <end position="26"/>
    </location>
</feature>
<name>A0A226C176_9FIRM</name>
<feature type="transmembrane region" description="Helical" evidence="1">
    <location>
        <begin position="64"/>
        <end position="81"/>
    </location>
</feature>
<dbReference type="Pfam" id="PF11299">
    <property type="entry name" value="DUF3100"/>
    <property type="match status" value="1"/>
</dbReference>
<keyword evidence="1" id="KW-1133">Transmembrane helix</keyword>
<feature type="transmembrane region" description="Helical" evidence="1">
    <location>
        <begin position="184"/>
        <end position="209"/>
    </location>
</feature>
<gene>
    <name evidence="2" type="ORF">CDO51_04925</name>
</gene>
<keyword evidence="3" id="KW-1185">Reference proteome</keyword>
<evidence type="ECO:0000256" key="1">
    <source>
        <dbReference type="SAM" id="Phobius"/>
    </source>
</evidence>
<accession>A0A226C176</accession>
<keyword evidence="1" id="KW-0472">Membrane</keyword>
<keyword evidence="1" id="KW-0812">Transmembrane</keyword>
<feature type="transmembrane region" description="Helical" evidence="1">
    <location>
        <begin position="154"/>
        <end position="178"/>
    </location>
</feature>
<dbReference type="Proteomes" id="UP000214588">
    <property type="component" value="Unassembled WGS sequence"/>
</dbReference>
<organism evidence="2 3">
    <name type="scientific">Natranaerobius trueperi</name>
    <dbReference type="NCBI Taxonomy" id="759412"/>
    <lineage>
        <taxon>Bacteria</taxon>
        <taxon>Bacillati</taxon>
        <taxon>Bacillota</taxon>
        <taxon>Clostridia</taxon>
        <taxon>Natranaerobiales</taxon>
        <taxon>Natranaerobiaceae</taxon>
        <taxon>Natranaerobius</taxon>
    </lineage>
</organism>